<dbReference type="OrthoDB" id="6365676at2759"/>
<dbReference type="RefSeq" id="XP_018104857.1">
    <property type="nucleotide sequence ID" value="XM_018249368.2"/>
</dbReference>
<dbReference type="SMART" id="SM00355">
    <property type="entry name" value="ZnF_C2H2"/>
    <property type="match status" value="3"/>
</dbReference>
<evidence type="ECO:0000313" key="14">
    <source>
        <dbReference type="Proteomes" id="UP000186698"/>
    </source>
</evidence>
<name>A0A1L8H7C1_XENLA</name>
<dbReference type="GO" id="GO:0005634">
    <property type="term" value="C:nucleus"/>
    <property type="evidence" value="ECO:0007669"/>
    <property type="project" value="UniProtKB-SubCell"/>
</dbReference>
<keyword evidence="14" id="KW-1185">Reference proteome</keyword>
<dbReference type="Bgee" id="108709475">
    <property type="expression patterns" value="Expressed in blastula and 15 other cell types or tissues"/>
</dbReference>
<evidence type="ECO:0000256" key="6">
    <source>
        <dbReference type="ARBA" id="ARBA00023015"/>
    </source>
</evidence>
<dbReference type="GeneID" id="108709475"/>
<feature type="domain" description="C2H2-type" evidence="13">
    <location>
        <begin position="281"/>
        <end position="310"/>
    </location>
</feature>
<dbReference type="Gene3D" id="3.30.160.60">
    <property type="entry name" value="Classic Zinc Finger"/>
    <property type="match status" value="3"/>
</dbReference>
<evidence type="ECO:0000256" key="3">
    <source>
        <dbReference type="ARBA" id="ARBA00022737"/>
    </source>
</evidence>
<evidence type="ECO:0000313" key="17">
    <source>
        <dbReference type="Xenbase" id="XB-GENE-6488534"/>
    </source>
</evidence>
<reference evidence="15 16" key="1">
    <citation type="submission" date="2022-04" db="UniProtKB">
        <authorList>
            <consortium name="RefSeq"/>
        </authorList>
    </citation>
    <scope>IDENTIFICATION</scope>
    <source>
        <strain evidence="14 15">J_2021</strain>
        <tissue evidence="15 16">Erythrocytes</tissue>
    </source>
</reference>
<keyword evidence="10" id="KW-0539">Nucleus</keyword>
<organism evidence="16">
    <name type="scientific">Xenopus laevis</name>
    <name type="common">African clawed frog</name>
    <dbReference type="NCBI Taxonomy" id="8355"/>
    <lineage>
        <taxon>Eukaryota</taxon>
        <taxon>Metazoa</taxon>
        <taxon>Chordata</taxon>
        <taxon>Craniata</taxon>
        <taxon>Vertebrata</taxon>
        <taxon>Euteleostomi</taxon>
        <taxon>Amphibia</taxon>
        <taxon>Batrachia</taxon>
        <taxon>Anura</taxon>
        <taxon>Pipoidea</taxon>
        <taxon>Pipidae</taxon>
        <taxon>Xenopodinae</taxon>
        <taxon>Xenopus</taxon>
        <taxon>Xenopus</taxon>
    </lineage>
</organism>
<dbReference type="GO" id="GO:0045893">
    <property type="term" value="P:positive regulation of DNA-templated transcription"/>
    <property type="evidence" value="ECO:0007669"/>
    <property type="project" value="UniProtKB-ARBA"/>
</dbReference>
<keyword evidence="3" id="KW-0677">Repeat</keyword>
<gene>
    <name evidence="15 16 17" type="primary">klf15.2.S</name>
</gene>
<dbReference type="GO" id="GO:0000978">
    <property type="term" value="F:RNA polymerase II cis-regulatory region sequence-specific DNA binding"/>
    <property type="evidence" value="ECO:0000318"/>
    <property type="project" value="GO_Central"/>
</dbReference>
<dbReference type="PANTHER" id="PTHR23235:SF141">
    <property type="entry name" value="KRUEPPEL-LIKE FACTOR 15"/>
    <property type="match status" value="1"/>
</dbReference>
<dbReference type="PANTHER" id="PTHR23235">
    <property type="entry name" value="KRUEPPEL-LIKE TRANSCRIPTION FACTOR"/>
    <property type="match status" value="1"/>
</dbReference>
<keyword evidence="9" id="KW-0804">Transcription</keyword>
<dbReference type="KEGG" id="xla:108709475"/>
<dbReference type="Pfam" id="PF00096">
    <property type="entry name" value="zf-C2H2"/>
    <property type="match status" value="2"/>
</dbReference>
<dbReference type="InterPro" id="IPR036236">
    <property type="entry name" value="Znf_C2H2_sf"/>
</dbReference>
<dbReference type="FunFam" id="3.30.160.60:FF:002300">
    <property type="entry name" value="Kruppel like factor 18"/>
    <property type="match status" value="1"/>
</dbReference>
<evidence type="ECO:0000256" key="10">
    <source>
        <dbReference type="ARBA" id="ARBA00023242"/>
    </source>
</evidence>
<accession>A0A1L8H7C1</accession>
<protein>
    <submittedName>
        <fullName evidence="15 16">Krueppel-like factor 15</fullName>
    </submittedName>
</protein>
<evidence type="ECO:0000256" key="11">
    <source>
        <dbReference type="PROSITE-ProRule" id="PRU00042"/>
    </source>
</evidence>
<feature type="region of interest" description="Disordered" evidence="12">
    <location>
        <begin position="167"/>
        <end position="188"/>
    </location>
</feature>
<dbReference type="Proteomes" id="UP000186698">
    <property type="component" value="Chromosome 2S"/>
</dbReference>
<evidence type="ECO:0000256" key="4">
    <source>
        <dbReference type="ARBA" id="ARBA00022771"/>
    </source>
</evidence>
<keyword evidence="7" id="KW-0238">DNA-binding</keyword>
<evidence type="ECO:0000313" key="15">
    <source>
        <dbReference type="RefSeq" id="XP_018104857.1"/>
    </source>
</evidence>
<feature type="region of interest" description="Disordered" evidence="12">
    <location>
        <begin position="356"/>
        <end position="378"/>
    </location>
</feature>
<dbReference type="PROSITE" id="PS50157">
    <property type="entry name" value="ZINC_FINGER_C2H2_2"/>
    <property type="match status" value="3"/>
</dbReference>
<dbReference type="CTD" id="108709475"/>
<evidence type="ECO:0000256" key="2">
    <source>
        <dbReference type="ARBA" id="ARBA00022723"/>
    </source>
</evidence>
<feature type="domain" description="C2H2-type" evidence="13">
    <location>
        <begin position="341"/>
        <end position="368"/>
    </location>
</feature>
<evidence type="ECO:0000259" key="13">
    <source>
        <dbReference type="PROSITE" id="PS50157"/>
    </source>
</evidence>
<proteinExistence type="predicted"/>
<evidence type="ECO:0000313" key="16">
    <source>
        <dbReference type="RefSeq" id="XP_018104858.1"/>
    </source>
</evidence>
<dbReference type="GO" id="GO:0000981">
    <property type="term" value="F:DNA-binding transcription factor activity, RNA polymerase II-specific"/>
    <property type="evidence" value="ECO:0000318"/>
    <property type="project" value="GO_Central"/>
</dbReference>
<feature type="compositionally biased region" description="Polar residues" evidence="12">
    <location>
        <begin position="178"/>
        <end position="188"/>
    </location>
</feature>
<sequence length="378" mass="41166">MVSISCNKPLPGADILSNAASACDLTMAISQWEEKPVPTIMKTDDCSSNNSLDEQLNSTVAFKKDEGDDFLQEGGLQEEVGGIIFSHLVRTVEDTKETTQSAHLKVPDFSAAFPQEFSPTLEEIEEFLKDNMDLIREELGENQPIPPGWLQSCKTGDQTSPTIEILPGEKVPTPVTPEASTHSPSTTGTIPVLLQIQPVPGTSSPAQSSSGTVRVAQLLISVQGQSLALAPMPGPASPGDQKYVRIAPLPVAVRPLTLGGVFVSEGLQRTQKGTAAVIRVHKCSHPGCNKMYTKSSHLKAHFRRHTGEKPYVCTWPECGWRFSRSDELSRHKRSHSGVKPYQCVVCDKKFARSDHLSKHMKIHRGQRVGGSRTPRAST</sequence>
<evidence type="ECO:0000256" key="7">
    <source>
        <dbReference type="ARBA" id="ARBA00023125"/>
    </source>
</evidence>
<evidence type="ECO:0000256" key="5">
    <source>
        <dbReference type="ARBA" id="ARBA00022833"/>
    </source>
</evidence>
<evidence type="ECO:0000256" key="9">
    <source>
        <dbReference type="ARBA" id="ARBA00023163"/>
    </source>
</evidence>
<dbReference type="SUPFAM" id="SSF57667">
    <property type="entry name" value="beta-beta-alpha zinc fingers"/>
    <property type="match status" value="1"/>
</dbReference>
<keyword evidence="4 11" id="KW-0863">Zinc-finger</keyword>
<keyword evidence="8" id="KW-0010">Activator</keyword>
<dbReference type="PROSITE" id="PS00028">
    <property type="entry name" value="ZINC_FINGER_C2H2_1"/>
    <property type="match status" value="3"/>
</dbReference>
<dbReference type="InterPro" id="IPR013087">
    <property type="entry name" value="Znf_C2H2_type"/>
</dbReference>
<dbReference type="Xenbase" id="XB-GENE-6488534">
    <property type="gene designation" value="klf15.2.S"/>
</dbReference>
<evidence type="ECO:0000256" key="1">
    <source>
        <dbReference type="ARBA" id="ARBA00004123"/>
    </source>
</evidence>
<dbReference type="GO" id="GO:0006357">
    <property type="term" value="P:regulation of transcription by RNA polymerase II"/>
    <property type="evidence" value="ECO:0000318"/>
    <property type="project" value="GO_Central"/>
</dbReference>
<keyword evidence="2" id="KW-0479">Metal-binding</keyword>
<dbReference type="RefSeq" id="XP_018104858.1">
    <property type="nucleotide sequence ID" value="XM_018249369.2"/>
</dbReference>
<comment type="subcellular location">
    <subcellularLocation>
        <location evidence="1">Nucleus</location>
    </subcellularLocation>
</comment>
<dbReference type="FunFam" id="3.30.160.60:FF:000018">
    <property type="entry name" value="Krueppel-like factor 15"/>
    <property type="match status" value="1"/>
</dbReference>
<feature type="domain" description="C2H2-type" evidence="13">
    <location>
        <begin position="311"/>
        <end position="340"/>
    </location>
</feature>
<evidence type="ECO:0000256" key="12">
    <source>
        <dbReference type="SAM" id="MobiDB-lite"/>
    </source>
</evidence>
<evidence type="ECO:0000256" key="8">
    <source>
        <dbReference type="ARBA" id="ARBA00023159"/>
    </source>
</evidence>
<dbReference type="FunFam" id="3.30.160.60:FF:000368">
    <property type="entry name" value="Krueppel-like factor 15"/>
    <property type="match status" value="1"/>
</dbReference>
<keyword evidence="6" id="KW-0805">Transcription regulation</keyword>
<dbReference type="AlphaFoldDB" id="A0A1L8H7C1"/>
<dbReference type="PaxDb" id="8355-A0A1L8H7C1"/>
<dbReference type="AGR" id="Xenbase:XB-GENE-6488534"/>
<keyword evidence="5" id="KW-0862">Zinc</keyword>
<dbReference type="GO" id="GO:0008270">
    <property type="term" value="F:zinc ion binding"/>
    <property type="evidence" value="ECO:0007669"/>
    <property type="project" value="UniProtKB-KW"/>
</dbReference>